<dbReference type="EMBL" id="JAUSUQ010000011">
    <property type="protein sequence ID" value="MDQ0340063.1"/>
    <property type="molecule type" value="Genomic_DNA"/>
</dbReference>
<organism evidence="3 4">
    <name type="scientific">Caldalkalibacillus uzonensis</name>
    <dbReference type="NCBI Taxonomy" id="353224"/>
    <lineage>
        <taxon>Bacteria</taxon>
        <taxon>Bacillati</taxon>
        <taxon>Bacillota</taxon>
        <taxon>Bacilli</taxon>
        <taxon>Bacillales</taxon>
        <taxon>Bacillaceae</taxon>
        <taxon>Caldalkalibacillus</taxon>
    </lineage>
</organism>
<dbReference type="SUPFAM" id="SSF51604">
    <property type="entry name" value="Enolase C-terminal domain-like"/>
    <property type="match status" value="1"/>
</dbReference>
<reference evidence="3 4" key="1">
    <citation type="submission" date="2023-07" db="EMBL/GenBank/DDBJ databases">
        <title>Genomic Encyclopedia of Type Strains, Phase IV (KMG-IV): sequencing the most valuable type-strain genomes for metagenomic binning, comparative biology and taxonomic classification.</title>
        <authorList>
            <person name="Goeker M."/>
        </authorList>
    </citation>
    <scope>NUCLEOTIDE SEQUENCE [LARGE SCALE GENOMIC DNA]</scope>
    <source>
        <strain evidence="3 4">DSM 17740</strain>
    </source>
</reference>
<dbReference type="PANTHER" id="PTHR48080:SF2">
    <property type="entry name" value="D-GALACTONATE DEHYDRATASE"/>
    <property type="match status" value="1"/>
</dbReference>
<dbReference type="SFLD" id="SFLDS00001">
    <property type="entry name" value="Enolase"/>
    <property type="match status" value="1"/>
</dbReference>
<dbReference type="PANTHER" id="PTHR48080">
    <property type="entry name" value="D-GALACTONATE DEHYDRATASE-RELATED"/>
    <property type="match status" value="1"/>
</dbReference>
<proteinExistence type="predicted"/>
<dbReference type="InterPro" id="IPR036849">
    <property type="entry name" value="Enolase-like_C_sf"/>
</dbReference>
<comment type="caution">
    <text evidence="3">The sequence shown here is derived from an EMBL/GenBank/DDBJ whole genome shotgun (WGS) entry which is preliminary data.</text>
</comment>
<dbReference type="InterPro" id="IPR029065">
    <property type="entry name" value="Enolase_C-like"/>
</dbReference>
<keyword evidence="4" id="KW-1185">Reference proteome</keyword>
<dbReference type="Proteomes" id="UP001232445">
    <property type="component" value="Unassembled WGS sequence"/>
</dbReference>
<dbReference type="SMART" id="SM00922">
    <property type="entry name" value="MR_MLE"/>
    <property type="match status" value="1"/>
</dbReference>
<feature type="domain" description="Mandelate racemase/muconate lactonizing enzyme C-terminal" evidence="2">
    <location>
        <begin position="20"/>
        <end position="101"/>
    </location>
</feature>
<sequence length="237" mass="26778">MLLCLIWQWESVEGRLKSDPDYNRSLAMKEIEFMVSLVEAVREAVGNEVDLAIDCHWNYNVNDAIKLARACQPFNLLWMEDPVPPENIYSLHWVTHATSVPIASGENHYLRHQFYEILQKQAVNILAPDFQKVGGLLEARRIADLADMHNVAVAPHNISSPIGTVAAAHVCAAIPNFLVLEWHSASVPFWNDLVKDSDKPLIHNGYLTLTEKPGLGIELDEDIAYQYRKDGESFFEA</sequence>
<evidence type="ECO:0000259" key="2">
    <source>
        <dbReference type="SMART" id="SM00922"/>
    </source>
</evidence>
<protein>
    <submittedName>
        <fullName evidence="3">L-alanine-DL-glutamate epimerase-like enolase superfamily enzyme</fullName>
    </submittedName>
</protein>
<gene>
    <name evidence="3" type="ORF">J2S00_002858</name>
</gene>
<dbReference type="CDD" id="cd03316">
    <property type="entry name" value="MR_like"/>
    <property type="match status" value="1"/>
</dbReference>
<dbReference type="Gene3D" id="3.20.20.120">
    <property type="entry name" value="Enolase-like C-terminal domain"/>
    <property type="match status" value="1"/>
</dbReference>
<evidence type="ECO:0000313" key="4">
    <source>
        <dbReference type="Proteomes" id="UP001232445"/>
    </source>
</evidence>
<dbReference type="InterPro" id="IPR034593">
    <property type="entry name" value="DgoD-like"/>
</dbReference>
<keyword evidence="1" id="KW-0479">Metal-binding</keyword>
<name>A0ABU0CUG0_9BACI</name>
<dbReference type="Pfam" id="PF13378">
    <property type="entry name" value="MR_MLE_C"/>
    <property type="match status" value="1"/>
</dbReference>
<accession>A0ABU0CUG0</accession>
<dbReference type="InterPro" id="IPR013342">
    <property type="entry name" value="Mandelate_racemase_C"/>
</dbReference>
<evidence type="ECO:0000256" key="1">
    <source>
        <dbReference type="ARBA" id="ARBA00022723"/>
    </source>
</evidence>
<evidence type="ECO:0000313" key="3">
    <source>
        <dbReference type="EMBL" id="MDQ0340063.1"/>
    </source>
</evidence>